<dbReference type="InterPro" id="IPR027417">
    <property type="entry name" value="P-loop_NTPase"/>
</dbReference>
<dbReference type="InterPro" id="IPR017871">
    <property type="entry name" value="ABC_transporter-like_CS"/>
</dbReference>
<dbReference type="PROSITE" id="PS50893">
    <property type="entry name" value="ABC_TRANSPORTER_2"/>
    <property type="match status" value="1"/>
</dbReference>
<sequence length="294" mass="33352">MESMINVSGLTKNYHKETILDHLSFQIKSGESVALLGENGVGKTTMINILNQIITKDAGVITIMGKQDMRQLRGEIGIMMQKSIALPRITVKECLNLIRSYYRQPLSYDEVLDLAQLKKEEAKYVSHLSGGQKRRLTFAAAMASNPRLIFLDEPTAGMDSNSRKNFWQTIEHLKKAGKTFFITSHYLEELDQIADRIMILKDGHLIYNDRLQALQSQSKNTRIQFKTKLSKAIFVKLAGVNDVRTYQERVQLSTGDLNLVLTELMPYLDQIESLTVQQNSLETLFHEVIGGTIK</sequence>
<dbReference type="SMART" id="SM00382">
    <property type="entry name" value="AAA"/>
    <property type="match status" value="1"/>
</dbReference>
<dbReference type="Proteomes" id="UP001241571">
    <property type="component" value="Unassembled WGS sequence"/>
</dbReference>
<comment type="caution">
    <text evidence="5">The sequence shown here is derived from an EMBL/GenBank/DDBJ whole genome shotgun (WGS) entry which is preliminary data.</text>
</comment>
<dbReference type="PANTHER" id="PTHR42711:SF17">
    <property type="entry name" value="ABC TRANSPORTER ATP-BINDING PROTEIN"/>
    <property type="match status" value="1"/>
</dbReference>
<keyword evidence="1" id="KW-0813">Transport</keyword>
<dbReference type="InterPro" id="IPR050763">
    <property type="entry name" value="ABC_transporter_ATP-binding"/>
</dbReference>
<keyword evidence="3 5" id="KW-0067">ATP-binding</keyword>
<dbReference type="GO" id="GO:0005524">
    <property type="term" value="F:ATP binding"/>
    <property type="evidence" value="ECO:0007669"/>
    <property type="project" value="UniProtKB-KW"/>
</dbReference>
<dbReference type="AlphaFoldDB" id="A0ABD4ZRB9"/>
<accession>A0ABD4ZRB9</accession>
<reference evidence="5 6" key="1">
    <citation type="submission" date="2023-06" db="EMBL/GenBank/DDBJ databases">
        <title>Acute promotion of culturable opportunistic pathogens and persistent increase of antibiotic resistance following antibiotic exposure in mouse gut microbiota.</title>
        <authorList>
            <person name="Li L."/>
            <person name="Wang B."/>
            <person name="Sun Y."/>
            <person name="Wang M."/>
            <person name="Xu H."/>
        </authorList>
    </citation>
    <scope>NUCLEOTIDE SEQUENCE [LARGE SCALE GENOMIC DNA]</scope>
    <source>
        <strain evidence="5 6">CRI2_2</strain>
    </source>
</reference>
<dbReference type="CDD" id="cd03230">
    <property type="entry name" value="ABC_DR_subfamily_A"/>
    <property type="match status" value="1"/>
</dbReference>
<dbReference type="RefSeq" id="WP_103300496.1">
    <property type="nucleotide sequence ID" value="NZ_CP078505.1"/>
</dbReference>
<organism evidence="5 6">
    <name type="scientific">Enterococcus gallinarum</name>
    <dbReference type="NCBI Taxonomy" id="1353"/>
    <lineage>
        <taxon>Bacteria</taxon>
        <taxon>Bacillati</taxon>
        <taxon>Bacillota</taxon>
        <taxon>Bacilli</taxon>
        <taxon>Lactobacillales</taxon>
        <taxon>Enterococcaceae</taxon>
        <taxon>Enterococcus</taxon>
    </lineage>
</organism>
<proteinExistence type="predicted"/>
<feature type="domain" description="ABC transporter" evidence="4">
    <location>
        <begin position="5"/>
        <end position="227"/>
    </location>
</feature>
<name>A0ABD4ZRB9_ENTGA</name>
<evidence type="ECO:0000256" key="1">
    <source>
        <dbReference type="ARBA" id="ARBA00022448"/>
    </source>
</evidence>
<keyword evidence="2" id="KW-0547">Nucleotide-binding</keyword>
<evidence type="ECO:0000256" key="3">
    <source>
        <dbReference type="ARBA" id="ARBA00022840"/>
    </source>
</evidence>
<gene>
    <name evidence="5" type="ORF">QRX88_05810</name>
</gene>
<dbReference type="Gene3D" id="3.40.50.300">
    <property type="entry name" value="P-loop containing nucleotide triphosphate hydrolases"/>
    <property type="match status" value="1"/>
</dbReference>
<dbReference type="InterPro" id="IPR003439">
    <property type="entry name" value="ABC_transporter-like_ATP-bd"/>
</dbReference>
<dbReference type="Pfam" id="PF00005">
    <property type="entry name" value="ABC_tran"/>
    <property type="match status" value="1"/>
</dbReference>
<evidence type="ECO:0000256" key="2">
    <source>
        <dbReference type="ARBA" id="ARBA00022741"/>
    </source>
</evidence>
<evidence type="ECO:0000259" key="4">
    <source>
        <dbReference type="PROSITE" id="PS50893"/>
    </source>
</evidence>
<dbReference type="PANTHER" id="PTHR42711">
    <property type="entry name" value="ABC TRANSPORTER ATP-BINDING PROTEIN"/>
    <property type="match status" value="1"/>
</dbReference>
<dbReference type="SUPFAM" id="SSF52540">
    <property type="entry name" value="P-loop containing nucleoside triphosphate hydrolases"/>
    <property type="match status" value="1"/>
</dbReference>
<protein>
    <submittedName>
        <fullName evidence="5">ABC transporter ATP-binding protein</fullName>
    </submittedName>
</protein>
<evidence type="ECO:0000313" key="6">
    <source>
        <dbReference type="Proteomes" id="UP001241571"/>
    </source>
</evidence>
<dbReference type="EMBL" id="JASUBT010000003">
    <property type="protein sequence ID" value="MDL4935233.1"/>
    <property type="molecule type" value="Genomic_DNA"/>
</dbReference>
<evidence type="ECO:0000313" key="5">
    <source>
        <dbReference type="EMBL" id="MDL4935233.1"/>
    </source>
</evidence>
<dbReference type="PROSITE" id="PS00211">
    <property type="entry name" value="ABC_TRANSPORTER_1"/>
    <property type="match status" value="1"/>
</dbReference>
<dbReference type="InterPro" id="IPR003593">
    <property type="entry name" value="AAA+_ATPase"/>
</dbReference>